<reference evidence="2 3" key="1">
    <citation type="submission" date="2024-01" db="EMBL/GenBank/DDBJ databases">
        <title>Genome assemblies of Stephania.</title>
        <authorList>
            <person name="Yang L."/>
        </authorList>
    </citation>
    <scope>NUCLEOTIDE SEQUENCE [LARGE SCALE GENOMIC DNA]</scope>
    <source>
        <strain evidence="2">QJT</strain>
        <tissue evidence="2">Leaf</tissue>
    </source>
</reference>
<evidence type="ECO:0000313" key="2">
    <source>
        <dbReference type="EMBL" id="KAK9138557.1"/>
    </source>
</evidence>
<proteinExistence type="predicted"/>
<accession>A0AAP0JTA4</accession>
<dbReference type="AlphaFoldDB" id="A0AAP0JTA4"/>
<organism evidence="2 3">
    <name type="scientific">Stephania japonica</name>
    <dbReference type="NCBI Taxonomy" id="461633"/>
    <lineage>
        <taxon>Eukaryota</taxon>
        <taxon>Viridiplantae</taxon>
        <taxon>Streptophyta</taxon>
        <taxon>Embryophyta</taxon>
        <taxon>Tracheophyta</taxon>
        <taxon>Spermatophyta</taxon>
        <taxon>Magnoliopsida</taxon>
        <taxon>Ranunculales</taxon>
        <taxon>Menispermaceae</taxon>
        <taxon>Menispermoideae</taxon>
        <taxon>Cissampelideae</taxon>
        <taxon>Stephania</taxon>
    </lineage>
</organism>
<comment type="caution">
    <text evidence="2">The sequence shown here is derived from an EMBL/GenBank/DDBJ whole genome shotgun (WGS) entry which is preliminary data.</text>
</comment>
<dbReference type="EMBL" id="JBBNAE010000003">
    <property type="protein sequence ID" value="KAK9138557.1"/>
    <property type="molecule type" value="Genomic_DNA"/>
</dbReference>
<protein>
    <submittedName>
        <fullName evidence="2">Uncharacterized protein</fullName>
    </submittedName>
</protein>
<feature type="region of interest" description="Disordered" evidence="1">
    <location>
        <begin position="155"/>
        <end position="188"/>
    </location>
</feature>
<evidence type="ECO:0000313" key="3">
    <source>
        <dbReference type="Proteomes" id="UP001417504"/>
    </source>
</evidence>
<sequence>MVDTSPRLSSYTPVHYSMGAAAHVQRCCALGCLSPLLILYTNAWMLLALPHTGLVPPVSSPSSWSLFVLSEPFLQQSVVDFLAAHVEPSTVLRGGTTVRSHGLSAHVSDEAVEGLVHSNPLNHDLKPNWSLVESRAGLAPVSCQGRLTTGQLVQGQRPLTGQPGRGEVHLPPIDSRGGEHKLPSSTPTTTTLRRFHATEGISGGWPGGRRLSGRPPWKKVGAEGVTGKHPSPPPLPGRNVMEDPLASTPLHCYPLTMVDTSPRLSSYTPVRCSMGAAALFSGAAPWGVSHPSSSSAPMLGCCSRCHALVSSGVHRRLLVSPWDLGVLRDFESGSRSVARSDSHSYPVTNLHLLSHGHPNAHLMVHIWLIIANSSEDSTCAAGTSTTNATRMELREGLSFDWKLYDETRLYLMVE</sequence>
<gene>
    <name evidence="2" type="ORF">Sjap_009151</name>
</gene>
<evidence type="ECO:0000256" key="1">
    <source>
        <dbReference type="SAM" id="MobiDB-lite"/>
    </source>
</evidence>
<name>A0AAP0JTA4_9MAGN</name>
<dbReference type="Proteomes" id="UP001417504">
    <property type="component" value="Unassembled WGS sequence"/>
</dbReference>
<keyword evidence="3" id="KW-1185">Reference proteome</keyword>